<proteinExistence type="inferred from homology"/>
<evidence type="ECO:0000256" key="2">
    <source>
        <dbReference type="ARBA" id="ARBA00005548"/>
    </source>
</evidence>
<sequence>MEPVASSSRFTTPPPQEQRGLDLTPEQVKRVELNRLKESAKARQREREEQASSSSSTNANGKRPLGVTPATSTSPTKPTPKLKRDSRLGKYFEYDLSKMVNSKGGFLVEDDKEVDADLLAKEKERERQRAQQSAEPGGHGSLLGVDGRWLTLYAAMFLDPSLNPRCQDCNSMDIDHQFRKVFRCLVCNKCKNEKPERYSLLTKTECKEDYLLTDPELRDQELMPHLLKANPHKSTFANMMLFLRYQVEEFAWKKWGSPEALDAEWQRRVDEKKKKKNKKFEEGLKELRRRTRETVWQKRKDQEHTHMFGGVEKGPNGVGKQICHTCGFTIDVEEF</sequence>
<keyword evidence="7" id="KW-0238">DNA-binding</keyword>
<keyword evidence="4" id="KW-0227">DNA damage</keyword>
<evidence type="ECO:0000256" key="3">
    <source>
        <dbReference type="ARBA" id="ARBA00022723"/>
    </source>
</evidence>
<evidence type="ECO:0000313" key="14">
    <source>
        <dbReference type="Proteomes" id="UP000230002"/>
    </source>
</evidence>
<evidence type="ECO:0000259" key="12">
    <source>
        <dbReference type="Pfam" id="PF05181"/>
    </source>
</evidence>
<gene>
    <name evidence="13" type="ORF">GSI_08257</name>
</gene>
<feature type="compositionally biased region" description="Polar residues" evidence="11">
    <location>
        <begin position="1"/>
        <end position="11"/>
    </location>
</feature>
<feature type="domain" description="XPA C-terminal" evidence="12">
    <location>
        <begin position="197"/>
        <end position="247"/>
    </location>
</feature>
<evidence type="ECO:0000256" key="5">
    <source>
        <dbReference type="ARBA" id="ARBA00022771"/>
    </source>
</evidence>
<reference evidence="13 14" key="1">
    <citation type="journal article" date="2015" name="Sci. Rep.">
        <title>Chromosome-level genome map provides insights into diverse defense mechanisms in the medicinal fungus Ganoderma sinense.</title>
        <authorList>
            <person name="Zhu Y."/>
            <person name="Xu J."/>
            <person name="Sun C."/>
            <person name="Zhou S."/>
            <person name="Xu H."/>
            <person name="Nelson D.R."/>
            <person name="Qian J."/>
            <person name="Song J."/>
            <person name="Luo H."/>
            <person name="Xiang L."/>
            <person name="Li Y."/>
            <person name="Xu Z."/>
            <person name="Ji A."/>
            <person name="Wang L."/>
            <person name="Lu S."/>
            <person name="Hayward A."/>
            <person name="Sun W."/>
            <person name="Li X."/>
            <person name="Schwartz D.C."/>
            <person name="Wang Y."/>
            <person name="Chen S."/>
        </authorList>
    </citation>
    <scope>NUCLEOTIDE SEQUENCE [LARGE SCALE GENOMIC DNA]</scope>
    <source>
        <strain evidence="13 14">ZZ0214-1</strain>
    </source>
</reference>
<dbReference type="InterPro" id="IPR022656">
    <property type="entry name" value="XPA_C"/>
</dbReference>
<feature type="compositionally biased region" description="Basic and acidic residues" evidence="11">
    <location>
        <begin position="27"/>
        <end position="50"/>
    </location>
</feature>
<evidence type="ECO:0000256" key="11">
    <source>
        <dbReference type="SAM" id="MobiDB-lite"/>
    </source>
</evidence>
<keyword evidence="5" id="KW-0863">Zinc-finger</keyword>
<dbReference type="AlphaFoldDB" id="A0A2G8S766"/>
<evidence type="ECO:0000256" key="6">
    <source>
        <dbReference type="ARBA" id="ARBA00022833"/>
    </source>
</evidence>
<keyword evidence="9" id="KW-0539">Nucleus</keyword>
<organism evidence="13 14">
    <name type="scientific">Ganoderma sinense ZZ0214-1</name>
    <dbReference type="NCBI Taxonomy" id="1077348"/>
    <lineage>
        <taxon>Eukaryota</taxon>
        <taxon>Fungi</taxon>
        <taxon>Dikarya</taxon>
        <taxon>Basidiomycota</taxon>
        <taxon>Agaricomycotina</taxon>
        <taxon>Agaricomycetes</taxon>
        <taxon>Polyporales</taxon>
        <taxon>Polyporaceae</taxon>
        <taxon>Ganoderma</taxon>
    </lineage>
</organism>
<dbReference type="FunFam" id="3.90.530.10:FF:000003">
    <property type="entry name" value="Dna repair rad14 protein"/>
    <property type="match status" value="1"/>
</dbReference>
<evidence type="ECO:0000313" key="13">
    <source>
        <dbReference type="EMBL" id="PIL29620.1"/>
    </source>
</evidence>
<dbReference type="OrthoDB" id="68328at2759"/>
<evidence type="ECO:0000256" key="10">
    <source>
        <dbReference type="ARBA" id="ARBA00072989"/>
    </source>
</evidence>
<dbReference type="PROSITE" id="PS00753">
    <property type="entry name" value="XPA_2"/>
    <property type="match status" value="1"/>
</dbReference>
<dbReference type="InterPro" id="IPR009061">
    <property type="entry name" value="DNA-bd_dom_put_sf"/>
</dbReference>
<dbReference type="Pfam" id="PF05181">
    <property type="entry name" value="XPA_C"/>
    <property type="match status" value="1"/>
</dbReference>
<dbReference type="GO" id="GO:1901255">
    <property type="term" value="P:nucleotide-excision repair involved in interstrand cross-link repair"/>
    <property type="evidence" value="ECO:0007669"/>
    <property type="project" value="TreeGrafter"/>
</dbReference>
<dbReference type="NCBIfam" id="TIGR00598">
    <property type="entry name" value="rad14"/>
    <property type="match status" value="1"/>
</dbReference>
<dbReference type="STRING" id="1077348.A0A2G8S766"/>
<dbReference type="GO" id="GO:0000110">
    <property type="term" value="C:nucleotide-excision repair factor 1 complex"/>
    <property type="evidence" value="ECO:0007669"/>
    <property type="project" value="TreeGrafter"/>
</dbReference>
<dbReference type="InterPro" id="IPR022658">
    <property type="entry name" value="XPA_CS"/>
</dbReference>
<dbReference type="Gene3D" id="3.90.530.10">
    <property type="entry name" value="XPA C-terminal domain"/>
    <property type="match status" value="1"/>
</dbReference>
<dbReference type="InterPro" id="IPR000465">
    <property type="entry name" value="XPA/RAD14"/>
</dbReference>
<evidence type="ECO:0000256" key="4">
    <source>
        <dbReference type="ARBA" id="ARBA00022763"/>
    </source>
</evidence>
<keyword evidence="14" id="KW-1185">Reference proteome</keyword>
<comment type="subcellular location">
    <subcellularLocation>
        <location evidence="1">Nucleus</location>
    </subcellularLocation>
</comment>
<dbReference type="SUPFAM" id="SSF46955">
    <property type="entry name" value="Putative DNA-binding domain"/>
    <property type="match status" value="1"/>
</dbReference>
<dbReference type="Proteomes" id="UP000230002">
    <property type="component" value="Unassembled WGS sequence"/>
</dbReference>
<dbReference type="GO" id="GO:0003684">
    <property type="term" value="F:damaged DNA binding"/>
    <property type="evidence" value="ECO:0007669"/>
    <property type="project" value="InterPro"/>
</dbReference>
<feature type="region of interest" description="Disordered" evidence="11">
    <location>
        <begin position="1"/>
        <end position="86"/>
    </location>
</feature>
<comment type="caution">
    <text evidence="13">The sequence shown here is derived from an EMBL/GenBank/DDBJ whole genome shotgun (WGS) entry which is preliminary data.</text>
</comment>
<dbReference type="EMBL" id="AYKW01000020">
    <property type="protein sequence ID" value="PIL29620.1"/>
    <property type="molecule type" value="Genomic_DNA"/>
</dbReference>
<dbReference type="PANTHER" id="PTHR10142:SF0">
    <property type="entry name" value="DNA REPAIR PROTEIN COMPLEMENTING XP-A CELLS"/>
    <property type="match status" value="1"/>
</dbReference>
<comment type="similarity">
    <text evidence="2">Belongs to the XPA family.</text>
</comment>
<dbReference type="GO" id="GO:0008270">
    <property type="term" value="F:zinc ion binding"/>
    <property type="evidence" value="ECO:0007669"/>
    <property type="project" value="UniProtKB-KW"/>
</dbReference>
<dbReference type="PANTHER" id="PTHR10142">
    <property type="entry name" value="DNA REPAIR PROTEIN COMPLEMENTING XP-A CELLS"/>
    <property type="match status" value="1"/>
</dbReference>
<protein>
    <recommendedName>
        <fullName evidence="10">DNA repair protein RAD14</fullName>
    </recommendedName>
</protein>
<dbReference type="GO" id="GO:0000715">
    <property type="term" value="P:nucleotide-excision repair, DNA damage recognition"/>
    <property type="evidence" value="ECO:0007669"/>
    <property type="project" value="TreeGrafter"/>
</dbReference>
<keyword evidence="3" id="KW-0479">Metal-binding</keyword>
<evidence type="ECO:0000256" key="9">
    <source>
        <dbReference type="ARBA" id="ARBA00023242"/>
    </source>
</evidence>
<keyword evidence="8" id="KW-0234">DNA repair</keyword>
<accession>A0A2G8S766</accession>
<dbReference type="GO" id="GO:0070914">
    <property type="term" value="P:UV-damage excision repair"/>
    <property type="evidence" value="ECO:0007669"/>
    <property type="project" value="TreeGrafter"/>
</dbReference>
<dbReference type="CDD" id="cd21077">
    <property type="entry name" value="DBD_Rad14"/>
    <property type="match status" value="1"/>
</dbReference>
<evidence type="ECO:0000256" key="7">
    <source>
        <dbReference type="ARBA" id="ARBA00023125"/>
    </source>
</evidence>
<dbReference type="GO" id="GO:0006284">
    <property type="term" value="P:base-excision repair"/>
    <property type="evidence" value="ECO:0007669"/>
    <property type="project" value="TreeGrafter"/>
</dbReference>
<dbReference type="InterPro" id="IPR037129">
    <property type="entry name" value="XPA_sf"/>
</dbReference>
<name>A0A2G8S766_9APHY</name>
<keyword evidence="6" id="KW-0862">Zinc</keyword>
<evidence type="ECO:0000256" key="1">
    <source>
        <dbReference type="ARBA" id="ARBA00004123"/>
    </source>
</evidence>
<evidence type="ECO:0000256" key="8">
    <source>
        <dbReference type="ARBA" id="ARBA00023204"/>
    </source>
</evidence>